<dbReference type="InterPro" id="IPR050951">
    <property type="entry name" value="Retrovirus_Pol_polyprotein"/>
</dbReference>
<dbReference type="PANTHER" id="PTHR37984:SF15">
    <property type="entry name" value="INTEGRASE CATALYTIC DOMAIN-CONTAINING PROTEIN"/>
    <property type="match status" value="1"/>
</dbReference>
<dbReference type="SUPFAM" id="SSF53098">
    <property type="entry name" value="Ribonuclease H-like"/>
    <property type="match status" value="1"/>
</dbReference>
<dbReference type="AlphaFoldDB" id="A0A6H5I061"/>
<protein>
    <recommendedName>
        <fullName evidence="3">Integrase catalytic domain-containing protein</fullName>
    </recommendedName>
</protein>
<dbReference type="InterPro" id="IPR012337">
    <property type="entry name" value="RNaseH-like_sf"/>
</dbReference>
<accession>A0A6H5I061</accession>
<feature type="domain" description="Integrase catalytic" evidence="3">
    <location>
        <begin position="30"/>
        <end position="193"/>
    </location>
</feature>
<sequence>MSQDIALFCKACIACQKSKITRHNKPAPAHFEAPDARFQHVHIDIVGPLPEVDGYTHIFTMIDRFTRWPEAVPLKDTKKETIAFEFFRRWIARFGPPSVITSDQGGQFESDLFASFLRAMGIERKRTTPYHPASNGMVERWHRDLKSALMCKSDTENGFKLFLWRLGEAFDELRSDVYVAEAQAEDDVVFQGLELELSTGTLDNPDKKDVFESPLLSEDDDLTEREATLKRRLRLTEEKLARLQHQLSLANSDSVNVSLHQEVAPTTSAESALQSSTSVADSAEAAQAFADCKSAIANATHLSFPKENAKLRLVTDASSIAAGAVLEQLSDKECRTSPEGPGDVLSARAHERLSAAARRAVLYSAARTARDGGSSGGSGEPLLESRLRSGADPSEAEKRRRSAELGVTYSACLIIRDFGVYQILIFKFNLSSNVLYLNNIL</sequence>
<dbReference type="SUPFAM" id="SSF56672">
    <property type="entry name" value="DNA/RNA polymerases"/>
    <property type="match status" value="1"/>
</dbReference>
<dbReference type="InterPro" id="IPR036397">
    <property type="entry name" value="RNaseH_sf"/>
</dbReference>
<dbReference type="InterPro" id="IPR043502">
    <property type="entry name" value="DNA/RNA_pol_sf"/>
</dbReference>
<dbReference type="OrthoDB" id="427924at2759"/>
<dbReference type="PANTHER" id="PTHR37984">
    <property type="entry name" value="PROTEIN CBG26694"/>
    <property type="match status" value="1"/>
</dbReference>
<dbReference type="GO" id="GO:0071897">
    <property type="term" value="P:DNA biosynthetic process"/>
    <property type="evidence" value="ECO:0007669"/>
    <property type="project" value="UniProtKB-ARBA"/>
</dbReference>
<gene>
    <name evidence="4" type="ORF">TBRA_LOCUS2951</name>
</gene>
<keyword evidence="1" id="KW-0175">Coiled coil</keyword>
<dbReference type="GO" id="GO:0003676">
    <property type="term" value="F:nucleic acid binding"/>
    <property type="evidence" value="ECO:0007669"/>
    <property type="project" value="InterPro"/>
</dbReference>
<feature type="region of interest" description="Disordered" evidence="2">
    <location>
        <begin position="369"/>
        <end position="400"/>
    </location>
</feature>
<proteinExistence type="predicted"/>
<dbReference type="GO" id="GO:0003824">
    <property type="term" value="F:catalytic activity"/>
    <property type="evidence" value="ECO:0007669"/>
    <property type="project" value="UniProtKB-KW"/>
</dbReference>
<dbReference type="GO" id="GO:0015074">
    <property type="term" value="P:DNA integration"/>
    <property type="evidence" value="ECO:0007669"/>
    <property type="project" value="InterPro"/>
</dbReference>
<reference evidence="4 5" key="1">
    <citation type="submission" date="2020-02" db="EMBL/GenBank/DDBJ databases">
        <authorList>
            <person name="Ferguson B K."/>
        </authorList>
    </citation>
    <scope>NUCLEOTIDE SEQUENCE [LARGE SCALE GENOMIC DNA]</scope>
</reference>
<evidence type="ECO:0000256" key="2">
    <source>
        <dbReference type="SAM" id="MobiDB-lite"/>
    </source>
</evidence>
<name>A0A6H5I061_9HYME</name>
<evidence type="ECO:0000313" key="5">
    <source>
        <dbReference type="Proteomes" id="UP000479190"/>
    </source>
</evidence>
<feature type="coiled-coil region" evidence="1">
    <location>
        <begin position="226"/>
        <end position="253"/>
    </location>
</feature>
<dbReference type="Pfam" id="PF17919">
    <property type="entry name" value="RT_RNaseH_2"/>
    <property type="match status" value="1"/>
</dbReference>
<dbReference type="Pfam" id="PF00665">
    <property type="entry name" value="rve"/>
    <property type="match status" value="1"/>
</dbReference>
<dbReference type="InterPro" id="IPR041577">
    <property type="entry name" value="RT_RNaseH_2"/>
</dbReference>
<dbReference type="PROSITE" id="PS50994">
    <property type="entry name" value="INTEGRASE"/>
    <property type="match status" value="1"/>
</dbReference>
<evidence type="ECO:0000259" key="3">
    <source>
        <dbReference type="PROSITE" id="PS50994"/>
    </source>
</evidence>
<dbReference type="EMBL" id="CADCXV010000591">
    <property type="protein sequence ID" value="CAB0030968.1"/>
    <property type="molecule type" value="Genomic_DNA"/>
</dbReference>
<keyword evidence="5" id="KW-1185">Reference proteome</keyword>
<dbReference type="Gene3D" id="3.30.420.10">
    <property type="entry name" value="Ribonuclease H-like superfamily/Ribonuclease H"/>
    <property type="match status" value="1"/>
</dbReference>
<dbReference type="InterPro" id="IPR001584">
    <property type="entry name" value="Integrase_cat-core"/>
</dbReference>
<organism evidence="4 5">
    <name type="scientific">Trichogramma brassicae</name>
    <dbReference type="NCBI Taxonomy" id="86971"/>
    <lineage>
        <taxon>Eukaryota</taxon>
        <taxon>Metazoa</taxon>
        <taxon>Ecdysozoa</taxon>
        <taxon>Arthropoda</taxon>
        <taxon>Hexapoda</taxon>
        <taxon>Insecta</taxon>
        <taxon>Pterygota</taxon>
        <taxon>Neoptera</taxon>
        <taxon>Endopterygota</taxon>
        <taxon>Hymenoptera</taxon>
        <taxon>Apocrita</taxon>
        <taxon>Proctotrupomorpha</taxon>
        <taxon>Chalcidoidea</taxon>
        <taxon>Trichogrammatidae</taxon>
        <taxon>Trichogramma</taxon>
    </lineage>
</organism>
<dbReference type="GO" id="GO:0042575">
    <property type="term" value="C:DNA polymerase complex"/>
    <property type="evidence" value="ECO:0007669"/>
    <property type="project" value="UniProtKB-ARBA"/>
</dbReference>
<dbReference type="Proteomes" id="UP000479190">
    <property type="component" value="Unassembled WGS sequence"/>
</dbReference>
<evidence type="ECO:0000313" key="4">
    <source>
        <dbReference type="EMBL" id="CAB0030968.1"/>
    </source>
</evidence>
<evidence type="ECO:0000256" key="1">
    <source>
        <dbReference type="SAM" id="Coils"/>
    </source>
</evidence>